<name>U3PIR1_9CAUD</name>
<evidence type="ECO:0000313" key="3">
    <source>
        <dbReference type="Proteomes" id="UP000016892"/>
    </source>
</evidence>
<proteinExistence type="predicted"/>
<protein>
    <submittedName>
        <fullName evidence="2">DNA maturase A</fullName>
    </submittedName>
</protein>
<dbReference type="InterPro" id="IPR024345">
    <property type="entry name" value="DNA_matur_Phage_T7-like"/>
</dbReference>
<dbReference type="EMBL" id="KC853746">
    <property type="protein sequence ID" value="AGW43625.1"/>
    <property type="molecule type" value="Genomic_DNA"/>
</dbReference>
<feature type="region of interest" description="Disordered" evidence="1">
    <location>
        <begin position="69"/>
        <end position="94"/>
    </location>
</feature>
<dbReference type="KEGG" id="vg:17699721"/>
<dbReference type="Pfam" id="PF11123">
    <property type="entry name" value="DNA_Packaging_2"/>
    <property type="match status" value="1"/>
</dbReference>
<sequence length="94" mass="10337">MSDLTSLLEQLHCVAVEELLQRIRSGDASAADLGVAVQLLKHNSITADTGKNDSLAELRERLQARQAANINKRQGQHTIGLDVDDALDHNNMRH</sequence>
<accession>U3PIR1</accession>
<evidence type="ECO:0000256" key="1">
    <source>
        <dbReference type="SAM" id="MobiDB-lite"/>
    </source>
</evidence>
<organism evidence="2 3">
    <name type="scientific">Burkholderia phage JG068</name>
    <dbReference type="NCBI Taxonomy" id="1401297"/>
    <lineage>
        <taxon>Viruses</taxon>
        <taxon>Duplodnaviria</taxon>
        <taxon>Heunggongvirae</taxon>
        <taxon>Uroviricota</taxon>
        <taxon>Caudoviricetes</taxon>
        <taxon>Autographivirales</taxon>
        <taxon>Autonotataviridae</taxon>
        <taxon>Mguuvirus</taxon>
        <taxon>Mguuvirus JG068</taxon>
    </lineage>
</organism>
<dbReference type="RefSeq" id="YP_008853882.1">
    <property type="nucleotide sequence ID" value="NC_022916.1"/>
</dbReference>
<gene>
    <name evidence="2" type="ORF">JG068_043</name>
</gene>
<keyword evidence="3" id="KW-1185">Reference proteome</keyword>
<dbReference type="Proteomes" id="UP000016892">
    <property type="component" value="Segment"/>
</dbReference>
<evidence type="ECO:0000313" key="2">
    <source>
        <dbReference type="EMBL" id="AGW43625.1"/>
    </source>
</evidence>
<dbReference type="GeneID" id="17699721"/>
<reference evidence="2 3" key="1">
    <citation type="journal article" date="2013" name="BMC Genomics">
        <title>Genomic characterization of JG068, a novel virulent podovirus active against Burkholderia cenocepacia.</title>
        <authorList>
            <person name="Lynch K.H."/>
            <person name="Abdu A.H."/>
            <person name="Schobert M."/>
            <person name="Dennis J.J."/>
        </authorList>
    </citation>
    <scope>NUCLEOTIDE SEQUENCE [LARGE SCALE GENOMIC DNA]</scope>
</reference>